<dbReference type="RefSeq" id="WP_119594271.1">
    <property type="nucleotide sequence ID" value="NZ_QXFM01000138.1"/>
</dbReference>
<keyword evidence="5 8" id="KW-0479">Metal-binding</keyword>
<keyword evidence="6" id="KW-0249">Electron transport</keyword>
<keyword evidence="4" id="KW-0679">Respiratory chain</keyword>
<dbReference type="InterPro" id="IPR009056">
    <property type="entry name" value="Cyt_c-like_dom"/>
</dbReference>
<reference evidence="10 11" key="1">
    <citation type="submission" date="2018-08" db="EMBL/GenBank/DDBJ databases">
        <title>Erythrobacter zhengii sp.nov., a bacterium isolated from deep-sea sediment.</title>
        <authorList>
            <person name="Fang C."/>
            <person name="Wu Y.-H."/>
            <person name="Sun C."/>
            <person name="Wang H."/>
            <person name="Cheng H."/>
            <person name="Meng F.-X."/>
            <person name="Wang C.-S."/>
            <person name="Xu X.-W."/>
        </authorList>
    </citation>
    <scope>NUCLEOTIDE SEQUENCE [LARGE SCALE GENOMIC DNA]</scope>
    <source>
        <strain evidence="10 11">CCTCC AB 2015396</strain>
    </source>
</reference>
<keyword evidence="11" id="KW-1185">Reference proteome</keyword>
<dbReference type="Gene3D" id="1.10.760.10">
    <property type="entry name" value="Cytochrome c-like domain"/>
    <property type="match status" value="1"/>
</dbReference>
<feature type="domain" description="Cytochrome c" evidence="9">
    <location>
        <begin position="52"/>
        <end position="130"/>
    </location>
</feature>
<proteinExistence type="predicted"/>
<evidence type="ECO:0000256" key="2">
    <source>
        <dbReference type="ARBA" id="ARBA00022448"/>
    </source>
</evidence>
<evidence type="ECO:0000256" key="7">
    <source>
        <dbReference type="ARBA" id="ARBA00023004"/>
    </source>
</evidence>
<dbReference type="InterPro" id="IPR008168">
    <property type="entry name" value="Cyt_C_IC"/>
</dbReference>
<evidence type="ECO:0000256" key="5">
    <source>
        <dbReference type="ARBA" id="ARBA00022723"/>
    </source>
</evidence>
<gene>
    <name evidence="10" type="ORF">D2V17_17325</name>
</gene>
<evidence type="ECO:0000313" key="10">
    <source>
        <dbReference type="EMBL" id="RIV81310.1"/>
    </source>
</evidence>
<protein>
    <submittedName>
        <fullName evidence="10">Cytochrome c</fullName>
    </submittedName>
</protein>
<dbReference type="GO" id="GO:0009055">
    <property type="term" value="F:electron transfer activity"/>
    <property type="evidence" value="ECO:0007669"/>
    <property type="project" value="InterPro"/>
</dbReference>
<dbReference type="AlphaFoldDB" id="A0A3A1NZH5"/>
<dbReference type="SUPFAM" id="SSF46626">
    <property type="entry name" value="Cytochrome c"/>
    <property type="match status" value="1"/>
</dbReference>
<sequence>MAFETTALGKWTRAGIAAIGLGALAVPAISALAMPAEEPAAPAAAEAPLTEAQMAESKALFSQFSCGACHALAEAGGTGHIGPEFDGNEGIDKDYIVTMVSNGQGAMPSFGGMIDEAQIEQLATYIMQVKK</sequence>
<organism evidence="10 11">
    <name type="scientific">Aurantiacibacter xanthus</name>
    <dbReference type="NCBI Taxonomy" id="1784712"/>
    <lineage>
        <taxon>Bacteria</taxon>
        <taxon>Pseudomonadati</taxon>
        <taxon>Pseudomonadota</taxon>
        <taxon>Alphaproteobacteria</taxon>
        <taxon>Sphingomonadales</taxon>
        <taxon>Erythrobacteraceae</taxon>
        <taxon>Aurantiacibacter</taxon>
    </lineage>
</organism>
<evidence type="ECO:0000256" key="1">
    <source>
        <dbReference type="ARBA" id="ARBA00001926"/>
    </source>
</evidence>
<name>A0A3A1NZH5_9SPHN</name>
<dbReference type="InterPro" id="IPR036909">
    <property type="entry name" value="Cyt_c-like_dom_sf"/>
</dbReference>
<dbReference type="GO" id="GO:0005506">
    <property type="term" value="F:iron ion binding"/>
    <property type="evidence" value="ECO:0007669"/>
    <property type="project" value="InterPro"/>
</dbReference>
<keyword evidence="2" id="KW-0813">Transport</keyword>
<comment type="cofactor">
    <cofactor evidence="1">
        <name>heme c</name>
        <dbReference type="ChEBI" id="CHEBI:61717"/>
    </cofactor>
</comment>
<dbReference type="PROSITE" id="PS51007">
    <property type="entry name" value="CYTC"/>
    <property type="match status" value="1"/>
</dbReference>
<dbReference type="Proteomes" id="UP000265366">
    <property type="component" value="Unassembled WGS sequence"/>
</dbReference>
<dbReference type="OrthoDB" id="9805828at2"/>
<dbReference type="Pfam" id="PF13442">
    <property type="entry name" value="Cytochrome_CBB3"/>
    <property type="match status" value="1"/>
</dbReference>
<evidence type="ECO:0000259" key="9">
    <source>
        <dbReference type="PROSITE" id="PS51007"/>
    </source>
</evidence>
<evidence type="ECO:0000256" key="8">
    <source>
        <dbReference type="PROSITE-ProRule" id="PRU00433"/>
    </source>
</evidence>
<keyword evidence="3 8" id="KW-0349">Heme</keyword>
<evidence type="ECO:0000256" key="3">
    <source>
        <dbReference type="ARBA" id="ARBA00022617"/>
    </source>
</evidence>
<comment type="caution">
    <text evidence="10">The sequence shown here is derived from an EMBL/GenBank/DDBJ whole genome shotgun (WGS) entry which is preliminary data.</text>
</comment>
<dbReference type="EMBL" id="QXFM01000138">
    <property type="protein sequence ID" value="RIV81310.1"/>
    <property type="molecule type" value="Genomic_DNA"/>
</dbReference>
<evidence type="ECO:0000313" key="11">
    <source>
        <dbReference type="Proteomes" id="UP000265366"/>
    </source>
</evidence>
<evidence type="ECO:0000256" key="6">
    <source>
        <dbReference type="ARBA" id="ARBA00022982"/>
    </source>
</evidence>
<dbReference type="PRINTS" id="PR00605">
    <property type="entry name" value="CYTCHROMECIC"/>
</dbReference>
<dbReference type="GO" id="GO:0020037">
    <property type="term" value="F:heme binding"/>
    <property type="evidence" value="ECO:0007669"/>
    <property type="project" value="InterPro"/>
</dbReference>
<accession>A0A3A1NZH5</accession>
<evidence type="ECO:0000256" key="4">
    <source>
        <dbReference type="ARBA" id="ARBA00022660"/>
    </source>
</evidence>
<keyword evidence="7 8" id="KW-0408">Iron</keyword>